<keyword evidence="3 6" id="KW-0812">Transmembrane</keyword>
<dbReference type="PANTHER" id="PTHR48022">
    <property type="entry name" value="PLASTIDIC GLUCOSE TRANSPORTER 4"/>
    <property type="match status" value="1"/>
</dbReference>
<dbReference type="PROSITE" id="PS50850">
    <property type="entry name" value="MFS"/>
    <property type="match status" value="1"/>
</dbReference>
<evidence type="ECO:0000256" key="6">
    <source>
        <dbReference type="SAM" id="Phobius"/>
    </source>
</evidence>
<feature type="domain" description="Major facilitator superfamily (MFS) profile" evidence="7">
    <location>
        <begin position="41"/>
        <end position="159"/>
    </location>
</feature>
<dbReference type="SUPFAM" id="SSF103473">
    <property type="entry name" value="MFS general substrate transporter"/>
    <property type="match status" value="1"/>
</dbReference>
<comment type="subcellular location">
    <subcellularLocation>
        <location evidence="1">Membrane</location>
        <topology evidence="1">Multi-pass membrane protein</topology>
    </subcellularLocation>
</comment>
<comment type="caution">
    <text evidence="8">The sequence shown here is derived from an EMBL/GenBank/DDBJ whole genome shotgun (WGS) entry which is preliminary data.</text>
</comment>
<dbReference type="InterPro" id="IPR020846">
    <property type="entry name" value="MFS_dom"/>
</dbReference>
<accession>A0AAV5AP46</accession>
<dbReference type="InterPro" id="IPR050360">
    <property type="entry name" value="MFS_Sugar_Transporters"/>
</dbReference>
<proteinExistence type="inferred from homology"/>
<keyword evidence="4 6" id="KW-1133">Transmembrane helix</keyword>
<evidence type="ECO:0000259" key="7">
    <source>
        <dbReference type="PROSITE" id="PS50850"/>
    </source>
</evidence>
<gene>
    <name evidence="8" type="ORF">Clacol_008718</name>
</gene>
<evidence type="ECO:0000256" key="5">
    <source>
        <dbReference type="ARBA" id="ARBA00023136"/>
    </source>
</evidence>
<feature type="transmembrane region" description="Helical" evidence="6">
    <location>
        <begin position="91"/>
        <end position="111"/>
    </location>
</feature>
<keyword evidence="9" id="KW-1185">Reference proteome</keyword>
<comment type="similarity">
    <text evidence="2">Belongs to the major facilitator superfamily. Sugar transporter (TC 2.A.1.1) family.</text>
</comment>
<evidence type="ECO:0000313" key="9">
    <source>
        <dbReference type="Proteomes" id="UP001050691"/>
    </source>
</evidence>
<evidence type="ECO:0000256" key="3">
    <source>
        <dbReference type="ARBA" id="ARBA00022692"/>
    </source>
</evidence>
<feature type="transmembrane region" description="Helical" evidence="6">
    <location>
        <begin position="118"/>
        <end position="138"/>
    </location>
</feature>
<dbReference type="Pfam" id="PF00083">
    <property type="entry name" value="Sugar_tr"/>
    <property type="match status" value="1"/>
</dbReference>
<dbReference type="Gene3D" id="1.20.1250.20">
    <property type="entry name" value="MFS general substrate transporter like domains"/>
    <property type="match status" value="1"/>
</dbReference>
<dbReference type="PANTHER" id="PTHR48022:SF2">
    <property type="entry name" value="PLASTIDIC GLUCOSE TRANSPORTER 4"/>
    <property type="match status" value="1"/>
</dbReference>
<dbReference type="InterPro" id="IPR005828">
    <property type="entry name" value="MFS_sugar_transport-like"/>
</dbReference>
<evidence type="ECO:0000256" key="4">
    <source>
        <dbReference type="ARBA" id="ARBA00022989"/>
    </source>
</evidence>
<dbReference type="InterPro" id="IPR036259">
    <property type="entry name" value="MFS_trans_sf"/>
</dbReference>
<reference evidence="8" key="1">
    <citation type="submission" date="2021-10" db="EMBL/GenBank/DDBJ databases">
        <title>De novo Genome Assembly of Clathrus columnatus (Basidiomycota, Fungi) Using Illumina and Nanopore Sequence Data.</title>
        <authorList>
            <person name="Ogiso-Tanaka E."/>
            <person name="Itagaki H."/>
            <person name="Hosoya T."/>
            <person name="Hosaka K."/>
        </authorList>
    </citation>
    <scope>NUCLEOTIDE SEQUENCE</scope>
    <source>
        <strain evidence="8">MO-923</strain>
    </source>
</reference>
<keyword evidence="5 6" id="KW-0472">Membrane</keyword>
<name>A0AAV5AP46_9AGAM</name>
<protein>
    <recommendedName>
        <fullName evidence="7">Major facilitator superfamily (MFS) profile domain-containing protein</fullName>
    </recommendedName>
</protein>
<evidence type="ECO:0000256" key="2">
    <source>
        <dbReference type="ARBA" id="ARBA00010992"/>
    </source>
</evidence>
<organism evidence="8 9">
    <name type="scientific">Clathrus columnatus</name>
    <dbReference type="NCBI Taxonomy" id="1419009"/>
    <lineage>
        <taxon>Eukaryota</taxon>
        <taxon>Fungi</taxon>
        <taxon>Dikarya</taxon>
        <taxon>Basidiomycota</taxon>
        <taxon>Agaricomycotina</taxon>
        <taxon>Agaricomycetes</taxon>
        <taxon>Phallomycetidae</taxon>
        <taxon>Phallales</taxon>
        <taxon>Clathraceae</taxon>
        <taxon>Clathrus</taxon>
    </lineage>
</organism>
<evidence type="ECO:0000313" key="8">
    <source>
        <dbReference type="EMBL" id="GJJ14454.1"/>
    </source>
</evidence>
<dbReference type="AlphaFoldDB" id="A0AAV5AP46"/>
<dbReference type="EMBL" id="BPWL01000009">
    <property type="protein sequence ID" value="GJJ14454.1"/>
    <property type="molecule type" value="Genomic_DNA"/>
</dbReference>
<dbReference type="GO" id="GO:0005351">
    <property type="term" value="F:carbohydrate:proton symporter activity"/>
    <property type="evidence" value="ECO:0007669"/>
    <property type="project" value="TreeGrafter"/>
</dbReference>
<dbReference type="Proteomes" id="UP001050691">
    <property type="component" value="Unassembled WGS sequence"/>
</dbReference>
<dbReference type="GO" id="GO:0016020">
    <property type="term" value="C:membrane"/>
    <property type="evidence" value="ECO:0007669"/>
    <property type="project" value="UniProtKB-SubCell"/>
</dbReference>
<evidence type="ECO:0000256" key="1">
    <source>
        <dbReference type="ARBA" id="ARBA00004141"/>
    </source>
</evidence>
<sequence>MPFVAGGNVASRRAALQGQSGWSLWYEKLPAIIEEVIDTLLSFERDLSRLQSAYVLGQLWLHPFTSEADVSMHNFQAQMGPTATNSTTKGWLVAILELGAWLGVLLTGPLTDRLSRKYTIVLAVVIFCIGVVVQTAAFHPSSIYGGKMISQISMHDTLP</sequence>